<dbReference type="PANTHER" id="PTHR43135">
    <property type="entry name" value="ALPHA-D-RIBOSE 1-METHYLPHOSPHONATE 5-TRIPHOSPHATE DIPHOSPHATASE"/>
    <property type="match status" value="1"/>
</dbReference>
<evidence type="ECO:0000256" key="1">
    <source>
        <dbReference type="SAM" id="MobiDB-lite"/>
    </source>
</evidence>
<feature type="domain" description="Amidohydrolase-related" evidence="3">
    <location>
        <begin position="338"/>
        <end position="430"/>
    </location>
</feature>
<feature type="region of interest" description="Disordered" evidence="1">
    <location>
        <begin position="94"/>
        <end position="127"/>
    </location>
</feature>
<feature type="chain" id="PRO_5026668517" description="Amidohydrolase-related domain-containing protein" evidence="2">
    <location>
        <begin position="25"/>
        <end position="553"/>
    </location>
</feature>
<dbReference type="SUPFAM" id="SSF51338">
    <property type="entry name" value="Composite domain of metallo-dependent hydrolases"/>
    <property type="match status" value="1"/>
</dbReference>
<feature type="compositionally biased region" description="Low complexity" evidence="1">
    <location>
        <begin position="105"/>
        <end position="117"/>
    </location>
</feature>
<sequence length="553" mass="58531">MKKSFLWFCGALFASAVFGLNVHAQQTRPSAYAITNAQIVTVSGANISRGTIVVRDGLIEEVGASARVPADAVIIDGAGLTVYPGFFDANTSLGLAAPPTPRPGGQPAQAAQTTQPQSNSNYPDGLQPEESAIERLKAGEAQFETNRNAGFTTVLTVSREGVFNGQSAVINLAGETVSEMIIRPAFAEHFSFVTLRSGQYPTSLMGTFSALRQMLLDAQRLQENRKAYDKNPRGMRRPEADKSLDALLPILNRQMPIVFNANTEIEIVRALDLTKEFNLNAIISGGQEAAKVAGRLKAQNVPVLLSLNFPKRTTTASPEADAESLELLRRRAETPKTAGQLATAGIKFAFQSGGMTSISDFTTNANKAVENGLAKDAAIRAMTLSAAEILGVADRLGSIERGKIANLTVARGDIFNKDKTITHVFVDGKLFEQKEKPKTSTPTATPGGAQPAATANVGGNYSITIEIPGQSLAGTLSLTQQGETLTGNLQTQLGTTPIKDGKITAEGFTFTTTVEFGGSTFDLFVTGRVSGNDISGTMTSPQGAIPFRGTKTP</sequence>
<dbReference type="InterPro" id="IPR011059">
    <property type="entry name" value="Metal-dep_hydrolase_composite"/>
</dbReference>
<evidence type="ECO:0000313" key="4">
    <source>
        <dbReference type="EMBL" id="CAA9405388.1"/>
    </source>
</evidence>
<dbReference type="Gene3D" id="2.30.40.10">
    <property type="entry name" value="Urease, subunit C, domain 1"/>
    <property type="match status" value="1"/>
</dbReference>
<gene>
    <name evidence="4" type="ORF">AVDCRST_MAG74-1894</name>
</gene>
<accession>A0A6J4P3Q6</accession>
<name>A0A6J4P3Q6_9BACT</name>
<feature type="signal peptide" evidence="2">
    <location>
        <begin position="1"/>
        <end position="24"/>
    </location>
</feature>
<protein>
    <recommendedName>
        <fullName evidence="3">Amidohydrolase-related domain-containing protein</fullName>
    </recommendedName>
</protein>
<dbReference type="InterPro" id="IPR032466">
    <property type="entry name" value="Metal_Hydrolase"/>
</dbReference>
<evidence type="ECO:0000256" key="2">
    <source>
        <dbReference type="SAM" id="SignalP"/>
    </source>
</evidence>
<dbReference type="PANTHER" id="PTHR43135:SF3">
    <property type="entry name" value="ALPHA-D-RIBOSE 1-METHYLPHOSPHONATE 5-TRIPHOSPHATE DIPHOSPHATASE"/>
    <property type="match status" value="1"/>
</dbReference>
<keyword evidence="2" id="KW-0732">Signal</keyword>
<dbReference type="Gene3D" id="3.20.20.140">
    <property type="entry name" value="Metal-dependent hydrolases"/>
    <property type="match status" value="1"/>
</dbReference>
<dbReference type="SUPFAM" id="SSF51556">
    <property type="entry name" value="Metallo-dependent hydrolases"/>
    <property type="match status" value="1"/>
</dbReference>
<reference evidence="4" key="1">
    <citation type="submission" date="2020-02" db="EMBL/GenBank/DDBJ databases">
        <authorList>
            <person name="Meier V. D."/>
        </authorList>
    </citation>
    <scope>NUCLEOTIDE SEQUENCE</scope>
    <source>
        <strain evidence="4">AVDCRST_MAG74</strain>
    </source>
</reference>
<feature type="region of interest" description="Disordered" evidence="1">
    <location>
        <begin position="433"/>
        <end position="453"/>
    </location>
</feature>
<dbReference type="GO" id="GO:0016810">
    <property type="term" value="F:hydrolase activity, acting on carbon-nitrogen (but not peptide) bonds"/>
    <property type="evidence" value="ECO:0007669"/>
    <property type="project" value="InterPro"/>
</dbReference>
<dbReference type="InterPro" id="IPR006680">
    <property type="entry name" value="Amidohydro-rel"/>
</dbReference>
<feature type="compositionally biased region" description="Low complexity" evidence="1">
    <location>
        <begin position="439"/>
        <end position="453"/>
    </location>
</feature>
<evidence type="ECO:0000259" key="3">
    <source>
        <dbReference type="Pfam" id="PF01979"/>
    </source>
</evidence>
<dbReference type="InterPro" id="IPR051781">
    <property type="entry name" value="Metallo-dep_Hydrolase"/>
</dbReference>
<dbReference type="EMBL" id="CADCUR010000167">
    <property type="protein sequence ID" value="CAA9405388.1"/>
    <property type="molecule type" value="Genomic_DNA"/>
</dbReference>
<proteinExistence type="predicted"/>
<dbReference type="Pfam" id="PF01979">
    <property type="entry name" value="Amidohydro_1"/>
    <property type="match status" value="1"/>
</dbReference>
<dbReference type="AlphaFoldDB" id="A0A6J4P3Q6"/>
<organism evidence="4">
    <name type="scientific">uncultured Pyrinomonadaceae bacterium</name>
    <dbReference type="NCBI Taxonomy" id="2283094"/>
    <lineage>
        <taxon>Bacteria</taxon>
        <taxon>Pseudomonadati</taxon>
        <taxon>Acidobacteriota</taxon>
        <taxon>Blastocatellia</taxon>
        <taxon>Blastocatellales</taxon>
        <taxon>Pyrinomonadaceae</taxon>
        <taxon>environmental samples</taxon>
    </lineage>
</organism>